<comment type="similarity">
    <text evidence="2 9">Belongs to the 2-oxoacid dehydrogenase family.</text>
</comment>
<evidence type="ECO:0000259" key="12">
    <source>
        <dbReference type="PROSITE" id="PS51826"/>
    </source>
</evidence>
<dbReference type="Gene3D" id="2.40.50.100">
    <property type="match status" value="2"/>
</dbReference>
<dbReference type="Gene3D" id="3.30.559.10">
    <property type="entry name" value="Chloramphenicol acetyltransferase-like domain"/>
    <property type="match status" value="1"/>
</dbReference>
<comment type="subunit">
    <text evidence="3">Forms a 24-polypeptide structural core with octahedral symmetry.</text>
</comment>
<dbReference type="AlphaFoldDB" id="A0A1P8WAC0"/>
<evidence type="ECO:0000256" key="1">
    <source>
        <dbReference type="ARBA" id="ARBA00001938"/>
    </source>
</evidence>
<accession>A0A1P8WAC0</accession>
<organism evidence="13 14">
    <name type="scientific">Fuerstiella marisgermanici</name>
    <dbReference type="NCBI Taxonomy" id="1891926"/>
    <lineage>
        <taxon>Bacteria</taxon>
        <taxon>Pseudomonadati</taxon>
        <taxon>Planctomycetota</taxon>
        <taxon>Planctomycetia</taxon>
        <taxon>Planctomycetales</taxon>
        <taxon>Planctomycetaceae</taxon>
        <taxon>Fuerstiella</taxon>
    </lineage>
</organism>
<keyword evidence="5 9" id="KW-0450">Lipoyl</keyword>
<evidence type="ECO:0000256" key="8">
    <source>
        <dbReference type="ARBA" id="ARBA00048370"/>
    </source>
</evidence>
<feature type="domain" description="Lipoyl-binding" evidence="11">
    <location>
        <begin position="123"/>
        <end position="198"/>
    </location>
</feature>
<dbReference type="Pfam" id="PF02817">
    <property type="entry name" value="E3_binding"/>
    <property type="match status" value="1"/>
</dbReference>
<dbReference type="CDD" id="cd06849">
    <property type="entry name" value="lipoyl_domain"/>
    <property type="match status" value="2"/>
</dbReference>
<dbReference type="EMBL" id="CP017641">
    <property type="protein sequence ID" value="APZ91012.1"/>
    <property type="molecule type" value="Genomic_DNA"/>
</dbReference>
<dbReference type="RefSeq" id="WP_077022829.1">
    <property type="nucleotide sequence ID" value="NZ_CP017641.1"/>
</dbReference>
<dbReference type="InterPro" id="IPR000089">
    <property type="entry name" value="Biotin_lipoyl"/>
</dbReference>
<comment type="catalytic activity">
    <reaction evidence="8">
        <text>N(6)-[(R)-dihydrolipoyl]-L-lysyl-[protein] + acetyl-CoA = N(6)-[(R)-S(8)-acetyldihydrolipoyl]-L-lysyl-[protein] + CoA</text>
        <dbReference type="Rhea" id="RHEA:17017"/>
        <dbReference type="Rhea" id="RHEA-COMP:10475"/>
        <dbReference type="Rhea" id="RHEA-COMP:10478"/>
        <dbReference type="ChEBI" id="CHEBI:57287"/>
        <dbReference type="ChEBI" id="CHEBI:57288"/>
        <dbReference type="ChEBI" id="CHEBI:83100"/>
        <dbReference type="ChEBI" id="CHEBI:83111"/>
        <dbReference type="EC" id="2.3.1.12"/>
    </reaction>
</comment>
<feature type="compositionally biased region" description="Low complexity" evidence="10">
    <location>
        <begin position="214"/>
        <end position="242"/>
    </location>
</feature>
<evidence type="ECO:0000256" key="7">
    <source>
        <dbReference type="ARBA" id="ARBA00025211"/>
    </source>
</evidence>
<comment type="function">
    <text evidence="7">The pyruvate dehydrogenase complex catalyzes the overall conversion of pyruvate to acetyl-CoA and CO(2). It contains multiple copies of three enzymatic components: pyruvate dehydrogenase (E1), dihydrolipoamide acetyltransferase (E2) and lipoamide dehydrogenase (E3).</text>
</comment>
<protein>
    <recommendedName>
        <fullName evidence="9">Dihydrolipoamide acetyltransferase component of pyruvate dehydrogenase complex</fullName>
        <ecNumber evidence="9">2.3.1.-</ecNumber>
    </recommendedName>
</protein>
<dbReference type="InterPro" id="IPR004167">
    <property type="entry name" value="PSBD"/>
</dbReference>
<dbReference type="Gene3D" id="4.10.320.10">
    <property type="entry name" value="E3-binding domain"/>
    <property type="match status" value="1"/>
</dbReference>
<dbReference type="PROSITE" id="PS00189">
    <property type="entry name" value="LIPOYL"/>
    <property type="match status" value="2"/>
</dbReference>
<dbReference type="InterPro" id="IPR011053">
    <property type="entry name" value="Single_hybrid_motif"/>
</dbReference>
<dbReference type="InterPro" id="IPR023213">
    <property type="entry name" value="CAT-like_dom_sf"/>
</dbReference>
<feature type="region of interest" description="Disordered" evidence="10">
    <location>
        <begin position="201"/>
        <end position="254"/>
    </location>
</feature>
<dbReference type="FunFam" id="3.30.559.10:FF:000004">
    <property type="entry name" value="Acetyltransferase component of pyruvate dehydrogenase complex"/>
    <property type="match status" value="1"/>
</dbReference>
<dbReference type="GO" id="GO:0006086">
    <property type="term" value="P:pyruvate decarboxylation to acetyl-CoA"/>
    <property type="evidence" value="ECO:0007669"/>
    <property type="project" value="TreeGrafter"/>
</dbReference>
<feature type="region of interest" description="Disordered" evidence="10">
    <location>
        <begin position="80"/>
        <end position="121"/>
    </location>
</feature>
<evidence type="ECO:0000259" key="11">
    <source>
        <dbReference type="PROSITE" id="PS50968"/>
    </source>
</evidence>
<dbReference type="PROSITE" id="PS51826">
    <property type="entry name" value="PSBD"/>
    <property type="match status" value="1"/>
</dbReference>
<dbReference type="Proteomes" id="UP000187735">
    <property type="component" value="Chromosome"/>
</dbReference>
<dbReference type="Pfam" id="PF00364">
    <property type="entry name" value="Biotin_lipoyl"/>
    <property type="match status" value="2"/>
</dbReference>
<dbReference type="SUPFAM" id="SSF47005">
    <property type="entry name" value="Peripheral subunit-binding domain of 2-oxo acid dehydrogenase complex"/>
    <property type="match status" value="1"/>
</dbReference>
<sequence>MTIEFKLPAVAEGIESVDIAEILVAVGDTIEANAVICEVETDKSVAEVECPHAGKVTKIMVSVGQSVDVGATLIELEESSDAAAEAPAKQPEAPKQEAAPAAEGPEAAEAPAEDAAPAGEAKDVEFKLPVVAEGVDSVDIAEVLVKVGDTIEANAIICEAETDKSVAEIECPHAGEIKTVHISAGQTVKVGEPLITIATTSGAPAKSSGPAENPAAQKSAPASSQAKTAPQKTQAPPATAPTSSGGVPAPAGPATRRMARKLGVDLHQVKGTANGGRITIEDIEGFVRDRMSQPTGGGAGGSMSIGTVAAAPLPDFSKFGPITKQPLNKLSRTAAANLHGAWITIPHVTQHNLADITELEAARKRYVKDNPKSPKITMTAIMIKAVVGALRAFPKVNSSIDMEAGELILKDYYNIGVAVDTPNGLVVPVIRNCDQKNVLEVASELTQMAMKARDRKLKAEDMQGASFTITNLGGIGGTYFTPIVNHPEVAILGMSRGQKELQLEDDQIVERLMLPLSLSYDHRAINGADAARFIVKLSSSLTNFFELF</sequence>
<dbReference type="InterPro" id="IPR036625">
    <property type="entry name" value="E3-bd_dom_sf"/>
</dbReference>
<dbReference type="PANTHER" id="PTHR43178:SF2">
    <property type="entry name" value="DIHYDROLIPOYLLYSINE-RESIDUE ACETYLTRANSFERASE COMPONENT OF PYRUVATE DEHYDROGENASE COMPLEX"/>
    <property type="match status" value="1"/>
</dbReference>
<dbReference type="SUPFAM" id="SSF51230">
    <property type="entry name" value="Single hybrid motif"/>
    <property type="match status" value="2"/>
</dbReference>
<keyword evidence="14" id="KW-1185">Reference proteome</keyword>
<dbReference type="InterPro" id="IPR003016">
    <property type="entry name" value="2-oxoA_DH_lipoyl-BS"/>
</dbReference>
<dbReference type="Pfam" id="PF00198">
    <property type="entry name" value="2-oxoacid_dh"/>
    <property type="match status" value="1"/>
</dbReference>
<feature type="domain" description="Peripheral subunit-binding (PSBD)" evidence="12">
    <location>
        <begin position="250"/>
        <end position="287"/>
    </location>
</feature>
<dbReference type="InterPro" id="IPR050743">
    <property type="entry name" value="2-oxoacid_DH_E2_comp"/>
</dbReference>
<dbReference type="PROSITE" id="PS50968">
    <property type="entry name" value="BIOTINYL_LIPOYL"/>
    <property type="match status" value="2"/>
</dbReference>
<dbReference type="PANTHER" id="PTHR43178">
    <property type="entry name" value="DIHYDROLIPOAMIDE ACETYLTRANSFERASE COMPONENT OF PYRUVATE DEHYDROGENASE COMPLEX"/>
    <property type="match status" value="1"/>
</dbReference>
<reference evidence="13 14" key="1">
    <citation type="journal article" date="2016" name="Front. Microbiol.">
        <title>Fuerstia marisgermanicae gen. nov., sp. nov., an Unusual Member of the Phylum Planctomycetes from the German Wadden Sea.</title>
        <authorList>
            <person name="Kohn T."/>
            <person name="Heuer A."/>
            <person name="Jogler M."/>
            <person name="Vollmers J."/>
            <person name="Boedeker C."/>
            <person name="Bunk B."/>
            <person name="Rast P."/>
            <person name="Borchert D."/>
            <person name="Glockner I."/>
            <person name="Freese H.M."/>
            <person name="Klenk H.P."/>
            <person name="Overmann J."/>
            <person name="Kaster A.K."/>
            <person name="Rohde M."/>
            <person name="Wiegand S."/>
            <person name="Jogler C."/>
        </authorList>
    </citation>
    <scope>NUCLEOTIDE SEQUENCE [LARGE SCALE GENOMIC DNA]</scope>
    <source>
        <strain evidence="13 14">NH11</strain>
    </source>
</reference>
<name>A0A1P8WAC0_9PLAN</name>
<evidence type="ECO:0000256" key="2">
    <source>
        <dbReference type="ARBA" id="ARBA00007317"/>
    </source>
</evidence>
<dbReference type="GO" id="GO:0005737">
    <property type="term" value="C:cytoplasm"/>
    <property type="evidence" value="ECO:0007669"/>
    <property type="project" value="TreeGrafter"/>
</dbReference>
<evidence type="ECO:0000256" key="9">
    <source>
        <dbReference type="RuleBase" id="RU003423"/>
    </source>
</evidence>
<evidence type="ECO:0000256" key="3">
    <source>
        <dbReference type="ARBA" id="ARBA00011484"/>
    </source>
</evidence>
<proteinExistence type="inferred from homology"/>
<evidence type="ECO:0000256" key="6">
    <source>
        <dbReference type="ARBA" id="ARBA00023315"/>
    </source>
</evidence>
<evidence type="ECO:0000256" key="10">
    <source>
        <dbReference type="SAM" id="MobiDB-lite"/>
    </source>
</evidence>
<comment type="cofactor">
    <cofactor evidence="1 9">
        <name>(R)-lipoate</name>
        <dbReference type="ChEBI" id="CHEBI:83088"/>
    </cofactor>
</comment>
<evidence type="ECO:0000256" key="5">
    <source>
        <dbReference type="ARBA" id="ARBA00022823"/>
    </source>
</evidence>
<dbReference type="GO" id="GO:0031405">
    <property type="term" value="F:lipoic acid binding"/>
    <property type="evidence" value="ECO:0007669"/>
    <property type="project" value="TreeGrafter"/>
</dbReference>
<feature type="compositionally biased region" description="Low complexity" evidence="10">
    <location>
        <begin position="81"/>
        <end position="119"/>
    </location>
</feature>
<dbReference type="InterPro" id="IPR001078">
    <property type="entry name" value="2-oxoacid_DH_actylTfrase"/>
</dbReference>
<feature type="domain" description="Lipoyl-binding" evidence="11">
    <location>
        <begin position="2"/>
        <end position="77"/>
    </location>
</feature>
<dbReference type="KEGG" id="fmr:Fuma_00596"/>
<dbReference type="EC" id="2.3.1.-" evidence="9"/>
<dbReference type="SUPFAM" id="SSF52777">
    <property type="entry name" value="CoA-dependent acyltransferases"/>
    <property type="match status" value="1"/>
</dbReference>
<evidence type="ECO:0000256" key="4">
    <source>
        <dbReference type="ARBA" id="ARBA00022679"/>
    </source>
</evidence>
<evidence type="ECO:0000313" key="14">
    <source>
        <dbReference type="Proteomes" id="UP000187735"/>
    </source>
</evidence>
<keyword evidence="4 9" id="KW-0808">Transferase</keyword>
<dbReference type="GO" id="GO:0004742">
    <property type="term" value="F:dihydrolipoyllysine-residue acetyltransferase activity"/>
    <property type="evidence" value="ECO:0007669"/>
    <property type="project" value="UniProtKB-EC"/>
</dbReference>
<keyword evidence="13" id="KW-0670">Pyruvate</keyword>
<keyword evidence="6 9" id="KW-0012">Acyltransferase</keyword>
<gene>
    <name evidence="13" type="primary">aceF</name>
    <name evidence="13" type="ORF">Fuma_00596</name>
</gene>
<dbReference type="STRING" id="1891926.Fuma_00596"/>
<evidence type="ECO:0000313" key="13">
    <source>
        <dbReference type="EMBL" id="APZ91012.1"/>
    </source>
</evidence>